<name>A0A9W8TCH0_9HYPO</name>
<proteinExistence type="predicted"/>
<reference evidence="2" key="1">
    <citation type="submission" date="2022-10" db="EMBL/GenBank/DDBJ databases">
        <title>Tapping the CABI collections for fungal endophytes: first genome assemblies for Collariella, Neodidymelliopsis, Ascochyta clinopodiicola, Didymella pomorum, Didymosphaeria variabile, Neocosmospora piperis and Neocucurbitaria cava.</title>
        <authorList>
            <person name="Hill R."/>
        </authorList>
    </citation>
    <scope>NUCLEOTIDE SEQUENCE</scope>
    <source>
        <strain evidence="2">IMI 366586</strain>
    </source>
</reference>
<accession>A0A9W8TCH0</accession>
<dbReference type="EMBL" id="JAPEUR010000396">
    <property type="protein sequence ID" value="KAJ4310093.1"/>
    <property type="molecule type" value="Genomic_DNA"/>
</dbReference>
<dbReference type="AlphaFoldDB" id="A0A9W8TCH0"/>
<protein>
    <submittedName>
        <fullName evidence="2">Uncharacterized protein</fullName>
    </submittedName>
</protein>
<evidence type="ECO:0000256" key="1">
    <source>
        <dbReference type="SAM" id="MobiDB-lite"/>
    </source>
</evidence>
<feature type="compositionally biased region" description="Polar residues" evidence="1">
    <location>
        <begin position="1"/>
        <end position="10"/>
    </location>
</feature>
<sequence length="97" mass="10108">MQMQARTQMQPDAVDAARVRPGTKASSSGMAVPVEMVEVEEDVEVVRSLCPAEGRRGGGGVKPEMSEGPSKPKSAASVKLLGNPAASQNSRPMKKGT</sequence>
<evidence type="ECO:0000313" key="2">
    <source>
        <dbReference type="EMBL" id="KAJ4310093.1"/>
    </source>
</evidence>
<feature type="region of interest" description="Disordered" evidence="1">
    <location>
        <begin position="50"/>
        <end position="97"/>
    </location>
</feature>
<comment type="caution">
    <text evidence="2">The sequence shown here is derived from an EMBL/GenBank/DDBJ whole genome shotgun (WGS) entry which is preliminary data.</text>
</comment>
<gene>
    <name evidence="2" type="ORF">N0V84_011143</name>
</gene>
<dbReference type="Proteomes" id="UP001140502">
    <property type="component" value="Unassembled WGS sequence"/>
</dbReference>
<keyword evidence="3" id="KW-1185">Reference proteome</keyword>
<evidence type="ECO:0000313" key="3">
    <source>
        <dbReference type="Proteomes" id="UP001140502"/>
    </source>
</evidence>
<feature type="region of interest" description="Disordered" evidence="1">
    <location>
        <begin position="1"/>
        <end position="33"/>
    </location>
</feature>
<organism evidence="2 3">
    <name type="scientific">Fusarium piperis</name>
    <dbReference type="NCBI Taxonomy" id="1435070"/>
    <lineage>
        <taxon>Eukaryota</taxon>
        <taxon>Fungi</taxon>
        <taxon>Dikarya</taxon>
        <taxon>Ascomycota</taxon>
        <taxon>Pezizomycotina</taxon>
        <taxon>Sordariomycetes</taxon>
        <taxon>Hypocreomycetidae</taxon>
        <taxon>Hypocreales</taxon>
        <taxon>Nectriaceae</taxon>
        <taxon>Fusarium</taxon>
        <taxon>Fusarium solani species complex</taxon>
    </lineage>
</organism>